<evidence type="ECO:0000313" key="2">
    <source>
        <dbReference type="Proteomes" id="UP001163046"/>
    </source>
</evidence>
<accession>A0A9W9ZQA7</accession>
<name>A0A9W9ZQA7_9CNID</name>
<dbReference type="EMBL" id="MU825879">
    <property type="protein sequence ID" value="KAJ7385836.1"/>
    <property type="molecule type" value="Genomic_DNA"/>
</dbReference>
<keyword evidence="2" id="KW-1185">Reference proteome</keyword>
<dbReference type="OrthoDB" id="5986356at2759"/>
<reference evidence="1" key="1">
    <citation type="submission" date="2023-01" db="EMBL/GenBank/DDBJ databases">
        <title>Genome assembly of the deep-sea coral Lophelia pertusa.</title>
        <authorList>
            <person name="Herrera S."/>
            <person name="Cordes E."/>
        </authorList>
    </citation>
    <scope>NUCLEOTIDE SEQUENCE</scope>
    <source>
        <strain evidence="1">USNM1676648</strain>
        <tissue evidence="1">Polyp</tissue>
    </source>
</reference>
<dbReference type="Proteomes" id="UP001163046">
    <property type="component" value="Unassembled WGS sequence"/>
</dbReference>
<protein>
    <submittedName>
        <fullName evidence="1">Uncharacterized protein</fullName>
    </submittedName>
</protein>
<dbReference type="AlphaFoldDB" id="A0A9W9ZQA7"/>
<comment type="caution">
    <text evidence="1">The sequence shown here is derived from an EMBL/GenBank/DDBJ whole genome shotgun (WGS) entry which is preliminary data.</text>
</comment>
<gene>
    <name evidence="1" type="ORF">OS493_013871</name>
</gene>
<organism evidence="1 2">
    <name type="scientific">Desmophyllum pertusum</name>
    <dbReference type="NCBI Taxonomy" id="174260"/>
    <lineage>
        <taxon>Eukaryota</taxon>
        <taxon>Metazoa</taxon>
        <taxon>Cnidaria</taxon>
        <taxon>Anthozoa</taxon>
        <taxon>Hexacorallia</taxon>
        <taxon>Scleractinia</taxon>
        <taxon>Caryophylliina</taxon>
        <taxon>Caryophylliidae</taxon>
        <taxon>Desmophyllum</taxon>
    </lineage>
</organism>
<proteinExistence type="predicted"/>
<sequence length="278" mass="30711">MVEFLFDDGADGVDPTKHPYFQCKIDLYKCFKDGQKGKLECLRDYRSCMAVLLPTIPTLPPFVIACKDNLKSCMTSASGFKAKALCFKQLAICLKNKGPSSDVAMDVSYDGEPDRHPYVQCKIDLYDCVQDGTPKLECLNKYKSCMAAMLPTIPPHVIACNAEFKQCLKDSWLLGKALCFTELGKCLVRPIPIPAFLQCKIDLVNCFKDGQKDKLECAKDYTGCLSALIPTISPPVKQCFATFEQCSYKAGGIFDLYRCIKAVGICVNNGGPTTQLPL</sequence>
<evidence type="ECO:0000313" key="1">
    <source>
        <dbReference type="EMBL" id="KAJ7385836.1"/>
    </source>
</evidence>